<protein>
    <submittedName>
        <fullName evidence="1">Uncharacterized protein</fullName>
    </submittedName>
</protein>
<organism evidence="1 2">
    <name type="scientific">Amanita muscaria (strain Koide BX008)</name>
    <dbReference type="NCBI Taxonomy" id="946122"/>
    <lineage>
        <taxon>Eukaryota</taxon>
        <taxon>Fungi</taxon>
        <taxon>Dikarya</taxon>
        <taxon>Basidiomycota</taxon>
        <taxon>Agaricomycotina</taxon>
        <taxon>Agaricomycetes</taxon>
        <taxon>Agaricomycetidae</taxon>
        <taxon>Agaricales</taxon>
        <taxon>Pluteineae</taxon>
        <taxon>Amanitaceae</taxon>
        <taxon>Amanita</taxon>
    </lineage>
</organism>
<name>A0A0C2WS19_AMAMK</name>
<evidence type="ECO:0000313" key="1">
    <source>
        <dbReference type="EMBL" id="KIL59108.1"/>
    </source>
</evidence>
<dbReference type="InParanoid" id="A0A0C2WS19"/>
<keyword evidence="2" id="KW-1185">Reference proteome</keyword>
<dbReference type="Proteomes" id="UP000054549">
    <property type="component" value="Unassembled WGS sequence"/>
</dbReference>
<accession>A0A0C2WS19</accession>
<sequence>MRVCDWSHRGPRYSPEVVCVPVVRQVEITEKGHSCIVCGAFLTPLSQIYFCSRAV</sequence>
<reference evidence="1 2" key="1">
    <citation type="submission" date="2014-04" db="EMBL/GenBank/DDBJ databases">
        <title>Evolutionary Origins and Diversification of the Mycorrhizal Mutualists.</title>
        <authorList>
            <consortium name="DOE Joint Genome Institute"/>
            <consortium name="Mycorrhizal Genomics Consortium"/>
            <person name="Kohler A."/>
            <person name="Kuo A."/>
            <person name="Nagy L.G."/>
            <person name="Floudas D."/>
            <person name="Copeland A."/>
            <person name="Barry K.W."/>
            <person name="Cichocki N."/>
            <person name="Veneault-Fourrey C."/>
            <person name="LaButti K."/>
            <person name="Lindquist E.A."/>
            <person name="Lipzen A."/>
            <person name="Lundell T."/>
            <person name="Morin E."/>
            <person name="Murat C."/>
            <person name="Riley R."/>
            <person name="Ohm R."/>
            <person name="Sun H."/>
            <person name="Tunlid A."/>
            <person name="Henrissat B."/>
            <person name="Grigoriev I.V."/>
            <person name="Hibbett D.S."/>
            <person name="Martin F."/>
        </authorList>
    </citation>
    <scope>NUCLEOTIDE SEQUENCE [LARGE SCALE GENOMIC DNA]</scope>
    <source>
        <strain evidence="1 2">Koide BX008</strain>
    </source>
</reference>
<evidence type="ECO:0000313" key="2">
    <source>
        <dbReference type="Proteomes" id="UP000054549"/>
    </source>
</evidence>
<proteinExistence type="predicted"/>
<dbReference type="AlphaFoldDB" id="A0A0C2WS19"/>
<gene>
    <name evidence="1" type="ORF">M378DRAFT_169754</name>
</gene>
<dbReference type="HOGENOM" id="CLU_3031843_0_0_1"/>
<dbReference type="EMBL" id="KN818322">
    <property type="protein sequence ID" value="KIL59108.1"/>
    <property type="molecule type" value="Genomic_DNA"/>
</dbReference>